<reference evidence="1" key="1">
    <citation type="journal article" date="2022" name="bioRxiv">
        <title>Sequencing and chromosome-scale assembly of the giantPleurodeles waltlgenome.</title>
        <authorList>
            <person name="Brown T."/>
            <person name="Elewa A."/>
            <person name="Iarovenko S."/>
            <person name="Subramanian E."/>
            <person name="Araus A.J."/>
            <person name="Petzold A."/>
            <person name="Susuki M."/>
            <person name="Suzuki K.-i.T."/>
            <person name="Hayashi T."/>
            <person name="Toyoda A."/>
            <person name="Oliveira C."/>
            <person name="Osipova E."/>
            <person name="Leigh N.D."/>
            <person name="Simon A."/>
            <person name="Yun M.H."/>
        </authorList>
    </citation>
    <scope>NUCLEOTIDE SEQUENCE</scope>
    <source>
        <strain evidence="1">20211129_DDA</strain>
        <tissue evidence="1">Liver</tissue>
    </source>
</reference>
<gene>
    <name evidence="1" type="ORF">NDU88_001931</name>
</gene>
<protein>
    <submittedName>
        <fullName evidence="1">Uncharacterized protein</fullName>
    </submittedName>
</protein>
<accession>A0AAV7U9B6</accession>
<evidence type="ECO:0000313" key="2">
    <source>
        <dbReference type="Proteomes" id="UP001066276"/>
    </source>
</evidence>
<dbReference type="Proteomes" id="UP001066276">
    <property type="component" value="Chromosome 3_1"/>
</dbReference>
<comment type="caution">
    <text evidence="1">The sequence shown here is derived from an EMBL/GenBank/DDBJ whole genome shotgun (WGS) entry which is preliminary data.</text>
</comment>
<dbReference type="EMBL" id="JANPWB010000005">
    <property type="protein sequence ID" value="KAJ1185136.1"/>
    <property type="molecule type" value="Genomic_DNA"/>
</dbReference>
<evidence type="ECO:0000313" key="1">
    <source>
        <dbReference type="EMBL" id="KAJ1185136.1"/>
    </source>
</evidence>
<keyword evidence="2" id="KW-1185">Reference proteome</keyword>
<sequence length="152" mass="17945">MSEERFEEGIASSIFQLPLPFDLSDPQTRGARWEKCITGFEHDLRATCKNHKDENVKDLFLNLVGDDVEDLLVMFPPESIMTYKGLVNFFTDCFDLQRNVDYERYTFNTACQRADEFLHDFAIRLRKLVTFFECDKFNNNEAIWLRITKGCY</sequence>
<organism evidence="1 2">
    <name type="scientific">Pleurodeles waltl</name>
    <name type="common">Iberian ribbed newt</name>
    <dbReference type="NCBI Taxonomy" id="8319"/>
    <lineage>
        <taxon>Eukaryota</taxon>
        <taxon>Metazoa</taxon>
        <taxon>Chordata</taxon>
        <taxon>Craniata</taxon>
        <taxon>Vertebrata</taxon>
        <taxon>Euteleostomi</taxon>
        <taxon>Amphibia</taxon>
        <taxon>Batrachia</taxon>
        <taxon>Caudata</taxon>
        <taxon>Salamandroidea</taxon>
        <taxon>Salamandridae</taxon>
        <taxon>Pleurodelinae</taxon>
        <taxon>Pleurodeles</taxon>
    </lineage>
</organism>
<name>A0AAV7U9B6_PLEWA</name>
<proteinExistence type="predicted"/>
<dbReference type="AlphaFoldDB" id="A0AAV7U9B6"/>